<reference evidence="4" key="1">
    <citation type="submission" date="2021-02" db="EMBL/GenBank/DDBJ databases">
        <authorList>
            <person name="Dougan E. K."/>
            <person name="Rhodes N."/>
            <person name="Thang M."/>
            <person name="Chan C."/>
        </authorList>
    </citation>
    <scope>NUCLEOTIDE SEQUENCE</scope>
</reference>
<dbReference type="Gene3D" id="3.30.40.10">
    <property type="entry name" value="Zinc/RING finger domain, C3HC4 (zinc finger)"/>
    <property type="match status" value="1"/>
</dbReference>
<dbReference type="PROSITE" id="PS50089">
    <property type="entry name" value="ZF_RING_2"/>
    <property type="match status" value="1"/>
</dbReference>
<dbReference type="Proteomes" id="UP000654075">
    <property type="component" value="Unassembled WGS sequence"/>
</dbReference>
<keyword evidence="5" id="KW-1185">Reference proteome</keyword>
<feature type="domain" description="RING-type" evidence="3">
    <location>
        <begin position="109"/>
        <end position="170"/>
    </location>
</feature>
<accession>A0A813DRL9</accession>
<comment type="caution">
    <text evidence="4">The sequence shown here is derived from an EMBL/GenBank/DDBJ whole genome shotgun (WGS) entry which is preliminary data.</text>
</comment>
<dbReference type="AlphaFoldDB" id="A0A813DRL9"/>
<dbReference type="CDD" id="cd16448">
    <property type="entry name" value="RING-H2"/>
    <property type="match status" value="1"/>
</dbReference>
<keyword evidence="1" id="KW-0862">Zinc</keyword>
<gene>
    <name evidence="4" type="ORF">PGLA1383_LOCUS7665</name>
</gene>
<feature type="compositionally biased region" description="Polar residues" evidence="2">
    <location>
        <begin position="31"/>
        <end position="44"/>
    </location>
</feature>
<dbReference type="InterPro" id="IPR001841">
    <property type="entry name" value="Znf_RING"/>
</dbReference>
<evidence type="ECO:0000259" key="3">
    <source>
        <dbReference type="PROSITE" id="PS50089"/>
    </source>
</evidence>
<evidence type="ECO:0000256" key="2">
    <source>
        <dbReference type="SAM" id="MobiDB-lite"/>
    </source>
</evidence>
<proteinExistence type="predicted"/>
<evidence type="ECO:0000256" key="1">
    <source>
        <dbReference type="PROSITE-ProRule" id="PRU00175"/>
    </source>
</evidence>
<feature type="region of interest" description="Disordered" evidence="2">
    <location>
        <begin position="82"/>
        <end position="106"/>
    </location>
</feature>
<dbReference type="SMART" id="SM00184">
    <property type="entry name" value="RING"/>
    <property type="match status" value="1"/>
</dbReference>
<dbReference type="SMART" id="SM01197">
    <property type="entry name" value="FANCL_C"/>
    <property type="match status" value="1"/>
</dbReference>
<organism evidence="4 5">
    <name type="scientific">Polarella glacialis</name>
    <name type="common">Dinoflagellate</name>
    <dbReference type="NCBI Taxonomy" id="89957"/>
    <lineage>
        <taxon>Eukaryota</taxon>
        <taxon>Sar</taxon>
        <taxon>Alveolata</taxon>
        <taxon>Dinophyceae</taxon>
        <taxon>Suessiales</taxon>
        <taxon>Suessiaceae</taxon>
        <taxon>Polarella</taxon>
    </lineage>
</organism>
<dbReference type="InterPro" id="IPR013083">
    <property type="entry name" value="Znf_RING/FYVE/PHD"/>
</dbReference>
<dbReference type="EMBL" id="CAJNNV010003362">
    <property type="protein sequence ID" value="CAE8588882.1"/>
    <property type="molecule type" value="Genomic_DNA"/>
</dbReference>
<dbReference type="GO" id="GO:0008270">
    <property type="term" value="F:zinc ion binding"/>
    <property type="evidence" value="ECO:0007669"/>
    <property type="project" value="UniProtKB-KW"/>
</dbReference>
<protein>
    <recommendedName>
        <fullName evidence="3">RING-type domain-containing protein</fullName>
    </recommendedName>
</protein>
<name>A0A813DRL9_POLGL</name>
<sequence length="187" mass="21390">MQRWRRRDRHSQPTDASPDATQRESEDWSGTLESVAQRQPNESEPSAEGWSVSEQVETEDMVAEWAGAEEWEQVPEVFLETEAELASESTDPPASEKAAVQKHSPQEPCPICMEDFLPAEGMPRTCRKCNNIFHQACLTEWAKKEQQIKWEQKPWLLPSQFESGSCPCCRSSKGHDKSRRWTAAKLK</sequence>
<feature type="region of interest" description="Disordered" evidence="2">
    <location>
        <begin position="1"/>
        <end position="59"/>
    </location>
</feature>
<evidence type="ECO:0000313" key="5">
    <source>
        <dbReference type="Proteomes" id="UP000654075"/>
    </source>
</evidence>
<keyword evidence="1" id="KW-0863">Zinc-finger</keyword>
<keyword evidence="1" id="KW-0479">Metal-binding</keyword>
<dbReference type="OrthoDB" id="10268982at2759"/>
<dbReference type="SUPFAM" id="SSF57850">
    <property type="entry name" value="RING/U-box"/>
    <property type="match status" value="1"/>
</dbReference>
<evidence type="ECO:0000313" key="4">
    <source>
        <dbReference type="EMBL" id="CAE8588882.1"/>
    </source>
</evidence>